<dbReference type="KEGG" id="cdeu:CNBG_0356"/>
<feature type="transmembrane region" description="Helical" evidence="1">
    <location>
        <begin position="54"/>
        <end position="77"/>
    </location>
</feature>
<dbReference type="OrthoDB" id="2573934at2759"/>
<evidence type="ECO:0000256" key="1">
    <source>
        <dbReference type="SAM" id="Phobius"/>
    </source>
</evidence>
<dbReference type="VEuPathDB" id="FungiDB:CNBG_0356"/>
<accession>A0A095EAE7</accession>
<keyword evidence="1" id="KW-1133">Transmembrane helix</keyword>
<sequence length="158" mass="17154">MPSLESAGSYTTLSETTTIGTGTVTHSSTGSASQSTTSTDYIYSYATSKIVKTAVAAGVIVLCLAAIVLFFKVSSWIRVRQSLRRHRLLALSLKSEQQATAYEIAAWADEPSTVPARNVGIRGDKEKKSRKERKEELKAWKRGGANAWALQEWEGVAA</sequence>
<dbReference type="Proteomes" id="UP000029445">
    <property type="component" value="Chromosome 4"/>
</dbReference>
<keyword evidence="3" id="KW-1185">Reference proteome</keyword>
<keyword evidence="1" id="KW-0812">Transmembrane</keyword>
<proteinExistence type="predicted"/>
<organism evidence="2 3">
    <name type="scientific">Cryptococcus deuterogattii (strain R265)</name>
    <name type="common">Cryptococcus gattii VGII (strain R265)</name>
    <dbReference type="NCBI Taxonomy" id="294750"/>
    <lineage>
        <taxon>Eukaryota</taxon>
        <taxon>Fungi</taxon>
        <taxon>Dikarya</taxon>
        <taxon>Basidiomycota</taxon>
        <taxon>Agaricomycotina</taxon>
        <taxon>Tremellomycetes</taxon>
        <taxon>Tremellales</taxon>
        <taxon>Cryptococcaceae</taxon>
        <taxon>Cryptococcus</taxon>
        <taxon>Cryptococcus gattii species complex</taxon>
    </lineage>
</organism>
<dbReference type="GeneID" id="88176595"/>
<evidence type="ECO:0000313" key="3">
    <source>
        <dbReference type="Proteomes" id="UP000029445"/>
    </source>
</evidence>
<dbReference type="RefSeq" id="XP_062880511.1">
    <property type="nucleotide sequence ID" value="XM_063024441.1"/>
</dbReference>
<gene>
    <name evidence="2" type="ORF">CNBG_0356</name>
</gene>
<dbReference type="HOGENOM" id="CLU_1677811_0_0_1"/>
<reference evidence="2 3" key="2">
    <citation type="journal article" date="2018" name="Proc. Natl. Acad. Sci.">
        <title>RNAi is a critical determinant of centromere evolution in closely related fungi.</title>
        <authorList>
            <person name="Yadav V."/>
            <person name="Sun S."/>
            <person name="Billmyre R.B."/>
            <person name="Thimmappa B.C."/>
            <person name="Shea T."/>
            <person name="Lintner R."/>
            <person name="Bakkeren G."/>
            <person name="Cuomo C.A."/>
            <person name="Heitman J."/>
            <person name="Sanyal K."/>
        </authorList>
    </citation>
    <scope>NUCLEOTIDE SEQUENCE [LARGE SCALE GENOMIC DNA]</scope>
    <source>
        <strain evidence="2 3">R265</strain>
    </source>
</reference>
<reference evidence="2 3" key="1">
    <citation type="journal article" date="2011" name="MBio">
        <title>Genome variation in Cryptococcus gattii, an emerging pathogen of immunocompetent hosts.</title>
        <authorList>
            <person name="D'Souza C.A."/>
            <person name="Kronstad J.W."/>
            <person name="Taylor G."/>
            <person name="Warren R."/>
            <person name="Yuen M."/>
            <person name="Hu G."/>
            <person name="Jung W.H."/>
            <person name="Sham A."/>
            <person name="Kidd S.E."/>
            <person name="Tangen K."/>
            <person name="Lee N."/>
            <person name="Zeilmaker T."/>
            <person name="Sawkins J."/>
            <person name="McVicker G."/>
            <person name="Shah S."/>
            <person name="Gnerre S."/>
            <person name="Griggs A."/>
            <person name="Zeng Q."/>
            <person name="Bartlett K."/>
            <person name="Li W."/>
            <person name="Wang X."/>
            <person name="Heitman J."/>
            <person name="Stajich J.E."/>
            <person name="Fraser J.A."/>
            <person name="Meyer W."/>
            <person name="Carter D."/>
            <person name="Schein J."/>
            <person name="Krzywinski M."/>
            <person name="Kwon-Chung K.J."/>
            <person name="Varma A."/>
            <person name="Wang J."/>
            <person name="Brunham R."/>
            <person name="Fyfe M."/>
            <person name="Ouellette B.F."/>
            <person name="Siddiqui A."/>
            <person name="Marra M."/>
            <person name="Jones S."/>
            <person name="Holt R."/>
            <person name="Birren B.W."/>
            <person name="Galagan J.E."/>
            <person name="Cuomo C.A."/>
        </authorList>
    </citation>
    <scope>NUCLEOTIDE SEQUENCE [LARGE SCALE GENOMIC DNA]</scope>
    <source>
        <strain evidence="2 3">R265</strain>
    </source>
</reference>
<keyword evidence="1" id="KW-0472">Membrane</keyword>
<dbReference type="OMA" id="AYAVHEW"/>
<dbReference type="EMBL" id="CP025762">
    <property type="protein sequence ID" value="KGB74518.1"/>
    <property type="molecule type" value="Genomic_DNA"/>
</dbReference>
<name>A0A095EAE7_CRYD2</name>
<dbReference type="AlphaFoldDB" id="A0A095EAE7"/>
<evidence type="ECO:0000313" key="2">
    <source>
        <dbReference type="EMBL" id="KGB74518.1"/>
    </source>
</evidence>
<protein>
    <submittedName>
        <fullName evidence="2">Uncharacterized protein</fullName>
    </submittedName>
</protein>